<organism evidence="2 3">
    <name type="scientific">Pseudorhizobium pelagicum</name>
    <dbReference type="NCBI Taxonomy" id="1509405"/>
    <lineage>
        <taxon>Bacteria</taxon>
        <taxon>Pseudomonadati</taxon>
        <taxon>Pseudomonadota</taxon>
        <taxon>Alphaproteobacteria</taxon>
        <taxon>Hyphomicrobiales</taxon>
        <taxon>Rhizobiaceae</taxon>
        <taxon>Rhizobium/Agrobacterium group</taxon>
        <taxon>Pseudorhizobium</taxon>
    </lineage>
</organism>
<keyword evidence="1" id="KW-1133">Transmembrane helix</keyword>
<accession>A0A922P283</accession>
<dbReference type="Proteomes" id="UP000052167">
    <property type="component" value="Unassembled WGS sequence"/>
</dbReference>
<proteinExistence type="predicted"/>
<dbReference type="Pfam" id="PF10002">
    <property type="entry name" value="DUF2243"/>
    <property type="match status" value="1"/>
</dbReference>
<dbReference type="EMBL" id="JOKJ01000011">
    <property type="protein sequence ID" value="KEQ07914.1"/>
    <property type="molecule type" value="Genomic_DNA"/>
</dbReference>
<keyword evidence="3" id="KW-1185">Reference proteome</keyword>
<sequence length="264" mass="28432">MRAAPQSAGVTDGFSSSLRWAGYALGFALGGFFDGILLHQVLQWHHLLSGIDAARQDIRFLILTDGLFHVLMYAIAAAGLWLLWRARAAFAVAGADRLLFANALIGFGVWHILDSLLSHWILGIHRIRMDVDNPLFWDLLWFFVFGVLPALIGLALRRNRHDGGGGRRSPMALVLAVCMAGPLAALPAPADDTVMVVFRPGVTPAQALAGLAAVKGRLVWSDASDTVWAVDVSGGGDPSRFYRHGALLVGNSIVPAGCFNWTKV</sequence>
<protein>
    <submittedName>
        <fullName evidence="2">Membrane protein</fullName>
    </submittedName>
</protein>
<dbReference type="InterPro" id="IPR018719">
    <property type="entry name" value="DUF2243_membrane"/>
</dbReference>
<dbReference type="OrthoDB" id="5190099at2"/>
<keyword evidence="1" id="KW-0472">Membrane</keyword>
<feature type="transmembrane region" description="Helical" evidence="1">
    <location>
        <begin position="60"/>
        <end position="84"/>
    </location>
</feature>
<feature type="transmembrane region" description="Helical" evidence="1">
    <location>
        <begin position="20"/>
        <end position="39"/>
    </location>
</feature>
<keyword evidence="1" id="KW-0812">Transmembrane</keyword>
<dbReference type="RefSeq" id="WP_051776715.1">
    <property type="nucleotide sequence ID" value="NZ_CAJXID010000010.1"/>
</dbReference>
<feature type="transmembrane region" description="Helical" evidence="1">
    <location>
        <begin position="135"/>
        <end position="156"/>
    </location>
</feature>
<comment type="caution">
    <text evidence="2">The sequence shown here is derived from an EMBL/GenBank/DDBJ whole genome shotgun (WGS) entry which is preliminary data.</text>
</comment>
<gene>
    <name evidence="2" type="ORF">GV68_03795</name>
</gene>
<evidence type="ECO:0000256" key="1">
    <source>
        <dbReference type="SAM" id="Phobius"/>
    </source>
</evidence>
<evidence type="ECO:0000313" key="3">
    <source>
        <dbReference type="Proteomes" id="UP000052167"/>
    </source>
</evidence>
<reference evidence="2 3" key="1">
    <citation type="submission" date="2014-06" db="EMBL/GenBank/DDBJ databases">
        <title>Rhizobium pelagicum/R2-400B4.</title>
        <authorList>
            <person name="Kimes N.E."/>
            <person name="Lopez-Perez M."/>
        </authorList>
    </citation>
    <scope>NUCLEOTIDE SEQUENCE [LARGE SCALE GENOMIC DNA]</scope>
    <source>
        <strain evidence="2 3">R2-400B4</strain>
    </source>
</reference>
<evidence type="ECO:0000313" key="2">
    <source>
        <dbReference type="EMBL" id="KEQ07914.1"/>
    </source>
</evidence>
<feature type="transmembrane region" description="Helical" evidence="1">
    <location>
        <begin position="171"/>
        <end position="190"/>
    </location>
</feature>
<name>A0A922P283_9HYPH</name>
<dbReference type="AlphaFoldDB" id="A0A922P283"/>